<accession>A0A0P9W968</accession>
<evidence type="ECO:0000313" key="1">
    <source>
        <dbReference type="EMBL" id="KPX96802.1"/>
    </source>
</evidence>
<comment type="caution">
    <text evidence="1">The sequence shown here is derived from an EMBL/GenBank/DDBJ whole genome shotgun (WGS) entry which is preliminary data.</text>
</comment>
<sequence>MSLDVAYSIEADDFVDPDRAYDLYWSGVITNKRAFVCPAANCSAQVTCANLDKDVQNMRVVPHFKVYGAHSEACGIANGAPVELELEPAELDGQERRTVDQSIVDVFKLERPASYYDEHAVEPGADVHIAKKRARSTRPYTPKLGESGIVGPIYSVRSVVSRYIRYRSDETLEFRRLNIAGQDVPYASIFKCIWEQDLDDLPDHPIIYYGWAYVDRTKANNGYRIKFKKNFKRGDNSLITSCFVSDAFIENYKLKNLMAVRLSKIAEKDKPTAFVFLYGQPAIRTSNERDYANFDLKNLDMIDVNYDCPLPPRYDK</sequence>
<dbReference type="Proteomes" id="UP000050420">
    <property type="component" value="Unassembled WGS sequence"/>
</dbReference>
<dbReference type="EMBL" id="LJQU01000206">
    <property type="protein sequence ID" value="KPX96802.1"/>
    <property type="molecule type" value="Genomic_DNA"/>
</dbReference>
<proteinExistence type="predicted"/>
<name>A0A0P9W968_PSEA0</name>
<organism evidence="1 2">
    <name type="scientific">Pseudomonas amygdali pv. mori</name>
    <dbReference type="NCBI Taxonomy" id="34065"/>
    <lineage>
        <taxon>Bacteria</taxon>
        <taxon>Pseudomonadati</taxon>
        <taxon>Pseudomonadota</taxon>
        <taxon>Gammaproteobacteria</taxon>
        <taxon>Pseudomonadales</taxon>
        <taxon>Pseudomonadaceae</taxon>
        <taxon>Pseudomonas</taxon>
        <taxon>Pseudomonas amygdali</taxon>
    </lineage>
</organism>
<dbReference type="AlphaFoldDB" id="A0A0P9W968"/>
<reference evidence="1 2" key="1">
    <citation type="submission" date="2015-09" db="EMBL/GenBank/DDBJ databases">
        <title>Genome announcement of multiple Pseudomonas syringae strains.</title>
        <authorList>
            <person name="Thakur S."/>
            <person name="Wang P.W."/>
            <person name="Gong Y."/>
            <person name="Weir B.S."/>
            <person name="Guttman D.S."/>
        </authorList>
    </citation>
    <scope>NUCLEOTIDE SEQUENCE [LARGE SCALE GENOMIC DNA]</scope>
    <source>
        <strain evidence="1 2">ICMP4331</strain>
    </source>
</reference>
<gene>
    <name evidence="1" type="ORF">ALO63_04096</name>
</gene>
<evidence type="ECO:0000313" key="2">
    <source>
        <dbReference type="Proteomes" id="UP000050420"/>
    </source>
</evidence>
<protein>
    <submittedName>
        <fullName evidence="1">Uncharacterized protein</fullName>
    </submittedName>
</protein>
<dbReference type="PATRIC" id="fig|34065.5.peg.5976"/>